<dbReference type="InterPro" id="IPR045445">
    <property type="entry name" value="DUF6502"/>
</dbReference>
<dbReference type="Proteomes" id="UP000254266">
    <property type="component" value="Unassembled WGS sequence"/>
</dbReference>
<sequence length="280" mass="32465">MSQNAYNKTQAALVKAVMMLCRPLVRLMIEKGMTFPQFRDLIKELYVDVADKQFSLDDKKPSDSRIFVLTGVHRKDIKRIRQNTQQEKSTITSSASLSGEIIARWSGLPEYLDEKGKPRILSKNTNNNQPGFEQLVSGVSKDVRPKVILEEWLRLKIVRLKDDDIVLNKSAFITNKEFKEMTYYLGHHIHDHMASCVNNILDEQTPMLERSVYYASLSKNSVKKLRSIADKKGNELLQNLNKQALKFHETDKHKDDANYRMRLGIYWYQAELNEDRGAEK</sequence>
<evidence type="ECO:0000313" key="1">
    <source>
        <dbReference type="EMBL" id="RDH82879.1"/>
    </source>
</evidence>
<dbReference type="AlphaFoldDB" id="A0A370DDA0"/>
<gene>
    <name evidence="1" type="ORF">DIZ80_11455</name>
</gene>
<reference evidence="1 2" key="1">
    <citation type="journal article" date="2018" name="ISME J.">
        <title>Endosymbiont genomes yield clues of tubeworm success.</title>
        <authorList>
            <person name="Li Y."/>
            <person name="Liles M.R."/>
            <person name="Halanych K.M."/>
        </authorList>
    </citation>
    <scope>NUCLEOTIDE SEQUENCE [LARGE SCALE GENOMIC DNA]</scope>
    <source>
        <strain evidence="1">A1464</strain>
    </source>
</reference>
<protein>
    <submittedName>
        <fullName evidence="1">Uncharacterized protein</fullName>
    </submittedName>
</protein>
<accession>A0A370DDA0</accession>
<name>A0A370DDA0_9GAMM</name>
<dbReference type="Pfam" id="PF20112">
    <property type="entry name" value="DUF6502"/>
    <property type="match status" value="1"/>
</dbReference>
<comment type="caution">
    <text evidence="1">The sequence shown here is derived from an EMBL/GenBank/DDBJ whole genome shotgun (WGS) entry which is preliminary data.</text>
</comment>
<proteinExistence type="predicted"/>
<dbReference type="EMBL" id="QFXC01000011">
    <property type="protein sequence ID" value="RDH82879.1"/>
    <property type="molecule type" value="Genomic_DNA"/>
</dbReference>
<organism evidence="1 2">
    <name type="scientific">endosymbiont of Galathealinum brachiosum</name>
    <dbReference type="NCBI Taxonomy" id="2200906"/>
    <lineage>
        <taxon>Bacteria</taxon>
        <taxon>Pseudomonadati</taxon>
        <taxon>Pseudomonadota</taxon>
        <taxon>Gammaproteobacteria</taxon>
        <taxon>sulfur-oxidizing symbionts</taxon>
    </lineage>
</organism>
<evidence type="ECO:0000313" key="2">
    <source>
        <dbReference type="Proteomes" id="UP000254266"/>
    </source>
</evidence>
<keyword evidence="2" id="KW-1185">Reference proteome</keyword>